<dbReference type="PANTHER" id="PTHR33989:SF11">
    <property type="entry name" value="LICHENAN PERMEASE IIC COMPONENT"/>
    <property type="match status" value="1"/>
</dbReference>
<sequence>MYRICVKYRITICLPKQVPEAVGNSFLALVPIMFIAIIIAIIVVFLITFLWWFGIHGGSLVQSVTRPFRIIALDENQNALQNGNLIQNDFVEPFFQWFAQYGGAGSTIGLVIIGSIIAKSKLVKTTTRTSLIPSIFNINEPILFGLPILVNPYMWVPFVFSPVAGAIVGFGAQKAMGINWVLHPFHGHFRAQLVHTLPQGDKMTSDYY</sequence>
<dbReference type="EMBL" id="AM285334">
    <property type="protein sequence ID" value="CAL00037.1"/>
    <property type="molecule type" value="Genomic_DNA"/>
</dbReference>
<keyword evidence="7" id="KW-0472">Membrane</keyword>
<keyword evidence="4" id="KW-0762">Sugar transport</keyword>
<evidence type="ECO:0000256" key="7">
    <source>
        <dbReference type="ARBA" id="ARBA00023136"/>
    </source>
</evidence>
<evidence type="ECO:0000256" key="3">
    <source>
        <dbReference type="ARBA" id="ARBA00022475"/>
    </source>
</evidence>
<comment type="subcellular location">
    <subcellularLocation>
        <location evidence="1">Cell membrane</location>
        <topology evidence="1">Multi-pass membrane protein</topology>
    </subcellularLocation>
</comment>
<evidence type="ECO:0000256" key="2">
    <source>
        <dbReference type="ARBA" id="ARBA00022448"/>
    </source>
</evidence>
<keyword evidence="2" id="KW-0813">Transport</keyword>
<dbReference type="Pfam" id="PF02378">
    <property type="entry name" value="PTS_EIIC"/>
    <property type="match status" value="1"/>
</dbReference>
<organism evidence="8">
    <name type="scientific">Spiroplasma citri</name>
    <dbReference type="NCBI Taxonomy" id="2133"/>
    <lineage>
        <taxon>Bacteria</taxon>
        <taxon>Bacillati</taxon>
        <taxon>Mycoplasmatota</taxon>
        <taxon>Mollicutes</taxon>
        <taxon>Entomoplasmatales</taxon>
        <taxon>Spiroplasmataceae</taxon>
        <taxon>Spiroplasma</taxon>
    </lineage>
</organism>
<dbReference type="RefSeq" id="WP_071937722.1">
    <property type="nucleotide sequence ID" value="NZ_CP013197.1"/>
</dbReference>
<dbReference type="InterPro" id="IPR003352">
    <property type="entry name" value="PTS_EIIC"/>
</dbReference>
<dbReference type="GeneID" id="54239252"/>
<dbReference type="InterPro" id="IPR051088">
    <property type="entry name" value="PTS_Sugar-EIIC/EIIB"/>
</dbReference>
<keyword evidence="5 8" id="KW-0812">Transmembrane</keyword>
<proteinExistence type="predicted"/>
<accession>Q14KE3</accession>
<evidence type="ECO:0000256" key="4">
    <source>
        <dbReference type="ARBA" id="ARBA00022597"/>
    </source>
</evidence>
<dbReference type="InterPro" id="IPR004501">
    <property type="entry name" value="PTS_EIIC_3"/>
</dbReference>
<evidence type="ECO:0000313" key="8">
    <source>
        <dbReference type="EMBL" id="CAL00037.1"/>
    </source>
</evidence>
<keyword evidence="3" id="KW-1003">Cell membrane</keyword>
<dbReference type="PANTHER" id="PTHR33989">
    <property type="match status" value="1"/>
</dbReference>
<keyword evidence="6" id="KW-1133">Transmembrane helix</keyword>
<name>Q14KE3_SPICI</name>
<dbReference type="PROSITE" id="PS51105">
    <property type="entry name" value="PTS_EIIC_TYPE_3"/>
    <property type="match status" value="1"/>
</dbReference>
<protein>
    <submittedName>
        <fullName evidence="8">Hypothetical pts system IIbc component transmembrane protein</fullName>
    </submittedName>
</protein>
<dbReference type="OrthoDB" id="1550290at2"/>
<evidence type="ECO:0000256" key="6">
    <source>
        <dbReference type="ARBA" id="ARBA00022989"/>
    </source>
</evidence>
<gene>
    <name evidence="8" type="ORF">SPICINP13_012</name>
</gene>
<dbReference type="AlphaFoldDB" id="Q14KE3"/>
<reference evidence="8" key="1">
    <citation type="journal article" date="2010" name="Appl. Environ. Microbiol.">
        <title>Partial chromosome sequence of Spiroplasma citri reveals extensive viral invasion and important gene decay.</title>
        <authorList>
            <person name="Carle P."/>
            <person name="Saillard C."/>
            <person name="Carrere N."/>
            <person name="Carrere S."/>
            <person name="Duret S."/>
            <person name="Eveillard S."/>
            <person name="Gaurivaud P."/>
            <person name="Gourgues G."/>
            <person name="Gouzy J."/>
            <person name="Salar P."/>
            <person name="Verdin E."/>
            <person name="Breton M."/>
            <person name="Blanchard A."/>
            <person name="Laigret F."/>
            <person name="Bove J.M."/>
            <person name="Renaudin J."/>
            <person name="Foissac X."/>
        </authorList>
    </citation>
    <scope>NUCLEOTIDE SEQUENCE</scope>
    <source>
        <strain evidence="8">GII3-3X</strain>
    </source>
</reference>
<dbReference type="GO" id="GO:0008982">
    <property type="term" value="F:protein-N(PI)-phosphohistidine-sugar phosphotransferase activity"/>
    <property type="evidence" value="ECO:0007669"/>
    <property type="project" value="InterPro"/>
</dbReference>
<dbReference type="GO" id="GO:0009401">
    <property type="term" value="P:phosphoenolpyruvate-dependent sugar phosphotransferase system"/>
    <property type="evidence" value="ECO:0007669"/>
    <property type="project" value="InterPro"/>
</dbReference>
<evidence type="ECO:0000256" key="1">
    <source>
        <dbReference type="ARBA" id="ARBA00004651"/>
    </source>
</evidence>
<dbReference type="GO" id="GO:0005886">
    <property type="term" value="C:plasma membrane"/>
    <property type="evidence" value="ECO:0007669"/>
    <property type="project" value="UniProtKB-SubCell"/>
</dbReference>
<evidence type="ECO:0000256" key="5">
    <source>
        <dbReference type="ARBA" id="ARBA00022692"/>
    </source>
</evidence>